<comment type="similarity">
    <text evidence="2">Belongs to the UPP synthase family.</text>
</comment>
<feature type="binding site" evidence="2">
    <location>
        <position position="44"/>
    </location>
    <ligand>
        <name>substrate</name>
    </ligand>
</feature>
<comment type="function">
    <text evidence="2">Catalyzes the condensation of isopentenyl diphosphate (IPP) with allylic pyrophosphates generating different type of terpenoids.</text>
</comment>
<evidence type="ECO:0000313" key="4">
    <source>
        <dbReference type="Proteomes" id="UP000294567"/>
    </source>
</evidence>
<feature type="binding site" evidence="2">
    <location>
        <begin position="201"/>
        <end position="203"/>
    </location>
    <ligand>
        <name>substrate</name>
    </ligand>
</feature>
<feature type="active site" evidence="2">
    <location>
        <position position="27"/>
    </location>
</feature>
<dbReference type="GO" id="GO:0030145">
    <property type="term" value="F:manganese ion binding"/>
    <property type="evidence" value="ECO:0007669"/>
    <property type="project" value="TreeGrafter"/>
</dbReference>
<feature type="binding site" evidence="2">
    <location>
        <position position="195"/>
    </location>
    <ligand>
        <name>substrate</name>
    </ligand>
</feature>
<dbReference type="CDD" id="cd00475">
    <property type="entry name" value="Cis_IPPS"/>
    <property type="match status" value="1"/>
</dbReference>
<dbReference type="NCBIfam" id="NF011405">
    <property type="entry name" value="PRK14830.1"/>
    <property type="match status" value="1"/>
</dbReference>
<sequence length="247" mass="29055">MNKKESIELKSKIDINNIPSHVAIIMDGNGRWAKERFLPRTAGHQEGMKRVIEIVEVAEKLNIKYLSLYAFSTENWKRPKEEIEGLMKLLVQYIRSELNKICKNNIRIQTMGDISKLPETPRKEVERAIEKTKNNNKMVLNIGLNYGGRDEIVRAVKNILEDVKMGKINEKDINTKNFSNYLYTNGIPDPDLLIRPSGELRLSNFMLYQIAYTEFWFSDIYWPDFKEEHFYKAIIDYQKRDRRFGGI</sequence>
<accession>A0A4R3KYS0</accession>
<dbReference type="InterPro" id="IPR018520">
    <property type="entry name" value="UPP_synth-like_CS"/>
</dbReference>
<feature type="binding site" evidence="2">
    <location>
        <begin position="28"/>
        <end position="31"/>
    </location>
    <ligand>
        <name>substrate</name>
    </ligand>
</feature>
<dbReference type="PANTHER" id="PTHR10291">
    <property type="entry name" value="DEHYDRODOLICHYL DIPHOSPHATE SYNTHASE FAMILY MEMBER"/>
    <property type="match status" value="1"/>
</dbReference>
<dbReference type="SUPFAM" id="SSF64005">
    <property type="entry name" value="Undecaprenyl diphosphate synthase"/>
    <property type="match status" value="1"/>
</dbReference>
<feature type="active site" description="Proton acceptor" evidence="2">
    <location>
        <position position="75"/>
    </location>
</feature>
<comment type="cofactor">
    <cofactor evidence="2">
        <name>Mg(2+)</name>
        <dbReference type="ChEBI" id="CHEBI:18420"/>
    </cofactor>
    <text evidence="2">Binds 2 magnesium ions per subunit.</text>
</comment>
<comment type="caution">
    <text evidence="3">The sequence shown here is derived from an EMBL/GenBank/DDBJ whole genome shotgun (WGS) entry which is preliminary data.</text>
</comment>
<protein>
    <recommendedName>
        <fullName evidence="2">Isoprenyl transferase</fullName>
        <ecNumber evidence="2">2.5.1.-</ecNumber>
    </recommendedName>
</protein>
<feature type="binding site" evidence="2">
    <location>
        <position position="214"/>
    </location>
    <ligand>
        <name>Mg(2+)</name>
        <dbReference type="ChEBI" id="CHEBI:18420"/>
    </ligand>
</feature>
<name>A0A4R3KYS0_9FIRM</name>
<reference evidence="3 4" key="1">
    <citation type="submission" date="2019-03" db="EMBL/GenBank/DDBJ databases">
        <title>Genomic Encyclopedia of Type Strains, Phase IV (KMG-IV): sequencing the most valuable type-strain genomes for metagenomic binning, comparative biology and taxonomic classification.</title>
        <authorList>
            <person name="Goeker M."/>
        </authorList>
    </citation>
    <scope>NUCLEOTIDE SEQUENCE [LARGE SCALE GENOMIC DNA]</scope>
    <source>
        <strain evidence="3 4">DSM 26752</strain>
    </source>
</reference>
<feature type="binding site" evidence="2">
    <location>
        <position position="27"/>
    </location>
    <ligand>
        <name>Mg(2+)</name>
        <dbReference type="ChEBI" id="CHEBI:18420"/>
    </ligand>
</feature>
<dbReference type="PROSITE" id="PS01066">
    <property type="entry name" value="UPP_SYNTHASE"/>
    <property type="match status" value="1"/>
</dbReference>
<keyword evidence="4" id="KW-1185">Reference proteome</keyword>
<keyword evidence="2" id="KW-0460">Magnesium</keyword>
<feature type="binding site" evidence="2">
    <location>
        <position position="40"/>
    </location>
    <ligand>
        <name>substrate</name>
    </ligand>
</feature>
<dbReference type="AlphaFoldDB" id="A0A4R3KYS0"/>
<evidence type="ECO:0000256" key="2">
    <source>
        <dbReference type="HAMAP-Rule" id="MF_01139"/>
    </source>
</evidence>
<evidence type="ECO:0000313" key="3">
    <source>
        <dbReference type="EMBL" id="TCS89692.1"/>
    </source>
</evidence>
<comment type="subunit">
    <text evidence="2">Homodimer.</text>
</comment>
<dbReference type="Gene3D" id="3.40.1180.10">
    <property type="entry name" value="Decaprenyl diphosphate synthase-like"/>
    <property type="match status" value="1"/>
</dbReference>
<feature type="binding site" evidence="2">
    <location>
        <position position="76"/>
    </location>
    <ligand>
        <name>substrate</name>
    </ligand>
</feature>
<dbReference type="RefSeq" id="WP_170169632.1">
    <property type="nucleotide sequence ID" value="NZ_CP068564.1"/>
</dbReference>
<dbReference type="EC" id="2.5.1.-" evidence="2"/>
<dbReference type="InterPro" id="IPR036424">
    <property type="entry name" value="UPP_synth-like_sf"/>
</dbReference>
<dbReference type="Pfam" id="PF01255">
    <property type="entry name" value="Prenyltransf"/>
    <property type="match status" value="1"/>
</dbReference>
<feature type="binding site" evidence="2">
    <location>
        <position position="32"/>
    </location>
    <ligand>
        <name>substrate</name>
    </ligand>
</feature>
<proteinExistence type="inferred from homology"/>
<dbReference type="GO" id="GO:0000287">
    <property type="term" value="F:magnesium ion binding"/>
    <property type="evidence" value="ECO:0007669"/>
    <property type="project" value="UniProtKB-UniRule"/>
</dbReference>
<dbReference type="FunFam" id="3.40.1180.10:FF:000001">
    <property type="entry name" value="(2E,6E)-farnesyl-diphosphate-specific ditrans,polycis-undecaprenyl-diphosphate synthase"/>
    <property type="match status" value="1"/>
</dbReference>
<dbReference type="InterPro" id="IPR001441">
    <property type="entry name" value="UPP_synth-like"/>
</dbReference>
<gene>
    <name evidence="3" type="ORF">EDD65_105166</name>
</gene>
<dbReference type="GO" id="GO:0005829">
    <property type="term" value="C:cytosol"/>
    <property type="evidence" value="ECO:0007669"/>
    <property type="project" value="TreeGrafter"/>
</dbReference>
<feature type="binding site" evidence="2">
    <location>
        <begin position="72"/>
        <end position="74"/>
    </location>
    <ligand>
        <name>substrate</name>
    </ligand>
</feature>
<keyword evidence="2" id="KW-0479">Metal-binding</keyword>
<dbReference type="NCBIfam" id="TIGR00055">
    <property type="entry name" value="uppS"/>
    <property type="match status" value="1"/>
</dbReference>
<organism evidence="3 4">
    <name type="scientific">Keratinibaculum paraultunense</name>
    <dbReference type="NCBI Taxonomy" id="1278232"/>
    <lineage>
        <taxon>Bacteria</taxon>
        <taxon>Bacillati</taxon>
        <taxon>Bacillota</taxon>
        <taxon>Tissierellia</taxon>
        <taxon>Tissierellales</taxon>
        <taxon>Tepidimicrobiaceae</taxon>
        <taxon>Keratinibaculum</taxon>
    </lineage>
</organism>
<feature type="binding site" evidence="2">
    <location>
        <position position="78"/>
    </location>
    <ligand>
        <name>substrate</name>
    </ligand>
</feature>
<dbReference type="HAMAP" id="MF_01139">
    <property type="entry name" value="ISPT"/>
    <property type="match status" value="1"/>
</dbReference>
<dbReference type="Proteomes" id="UP000294567">
    <property type="component" value="Unassembled WGS sequence"/>
</dbReference>
<dbReference type="PANTHER" id="PTHR10291:SF0">
    <property type="entry name" value="DEHYDRODOLICHYL DIPHOSPHATE SYNTHASE 2"/>
    <property type="match status" value="1"/>
</dbReference>
<dbReference type="GO" id="GO:0016094">
    <property type="term" value="P:polyprenol biosynthetic process"/>
    <property type="evidence" value="ECO:0007669"/>
    <property type="project" value="TreeGrafter"/>
</dbReference>
<dbReference type="EMBL" id="SMAE01000005">
    <property type="protein sequence ID" value="TCS89692.1"/>
    <property type="molecule type" value="Genomic_DNA"/>
</dbReference>
<evidence type="ECO:0000256" key="1">
    <source>
        <dbReference type="ARBA" id="ARBA00022679"/>
    </source>
</evidence>
<dbReference type="GO" id="GO:0008834">
    <property type="term" value="F:ditrans,polycis-undecaprenyl-diphosphate synthase [(2E,6E)-farnesyl-diphosphate specific] activity"/>
    <property type="evidence" value="ECO:0007669"/>
    <property type="project" value="TreeGrafter"/>
</dbReference>
<keyword evidence="1 2" id="KW-0808">Transferase</keyword>